<organism evidence="1">
    <name type="scientific">marine sediment metagenome</name>
    <dbReference type="NCBI Taxonomy" id="412755"/>
    <lineage>
        <taxon>unclassified sequences</taxon>
        <taxon>metagenomes</taxon>
        <taxon>ecological metagenomes</taxon>
    </lineage>
</organism>
<dbReference type="AlphaFoldDB" id="A0A0F9CSB6"/>
<gene>
    <name evidence="1" type="ORF">LCGC14_2574980</name>
</gene>
<comment type="caution">
    <text evidence="1">The sequence shown here is derived from an EMBL/GenBank/DDBJ whole genome shotgun (WGS) entry which is preliminary data.</text>
</comment>
<sequence length="128" mass="14737">MTKKEEIFDDIHSISCYVDKKKWECTLKPTSWFEGHENRESLFIVLSKLSNVFVKGLIQTDLDEPFASLPHSALFMTPTGIGFSCKLAETKEGKYDAIRVLKCKPIIDIINDIHKRKTFIETLEDLDL</sequence>
<evidence type="ECO:0000313" key="1">
    <source>
        <dbReference type="EMBL" id="KKL08526.1"/>
    </source>
</evidence>
<dbReference type="EMBL" id="LAZR01042844">
    <property type="protein sequence ID" value="KKL08526.1"/>
    <property type="molecule type" value="Genomic_DNA"/>
</dbReference>
<name>A0A0F9CSB6_9ZZZZ</name>
<proteinExistence type="predicted"/>
<reference evidence="1" key="1">
    <citation type="journal article" date="2015" name="Nature">
        <title>Complex archaea that bridge the gap between prokaryotes and eukaryotes.</title>
        <authorList>
            <person name="Spang A."/>
            <person name="Saw J.H."/>
            <person name="Jorgensen S.L."/>
            <person name="Zaremba-Niedzwiedzka K."/>
            <person name="Martijn J."/>
            <person name="Lind A.E."/>
            <person name="van Eijk R."/>
            <person name="Schleper C."/>
            <person name="Guy L."/>
            <person name="Ettema T.J."/>
        </authorList>
    </citation>
    <scope>NUCLEOTIDE SEQUENCE</scope>
</reference>
<protein>
    <submittedName>
        <fullName evidence="1">Uncharacterized protein</fullName>
    </submittedName>
</protein>
<accession>A0A0F9CSB6</accession>